<dbReference type="EMBL" id="GL732717">
    <property type="protein sequence ID" value="EFX66059.1"/>
    <property type="molecule type" value="Genomic_DNA"/>
</dbReference>
<dbReference type="HOGENOM" id="CLU_124243_0_0_1"/>
<dbReference type="Gene3D" id="1.25.40.20">
    <property type="entry name" value="Ankyrin repeat-containing domain"/>
    <property type="match status" value="1"/>
</dbReference>
<gene>
    <name evidence="1" type="ORF">DAPPUDRAFT_332578</name>
</gene>
<sequence>MVNLLDNNGNTPAYYVSDIPTLKILIANKARMYVVNKFDNTPMMTAAKEQRNRIFQYIRLYNIKQQEKQTPVVTVSKPSFHDRFGIYYRERIRQITESLMAKGALTPDEDLPELPCKMPPLEELEITNYDSVEYLLRARKLQWKPQQPEKILLHLKQLGLHQLQAVRTE</sequence>
<reference evidence="1 2" key="1">
    <citation type="journal article" date="2011" name="Science">
        <title>The ecoresponsive genome of Daphnia pulex.</title>
        <authorList>
            <person name="Colbourne J.K."/>
            <person name="Pfrender M.E."/>
            <person name="Gilbert D."/>
            <person name="Thomas W.K."/>
            <person name="Tucker A."/>
            <person name="Oakley T.H."/>
            <person name="Tokishita S."/>
            <person name="Aerts A."/>
            <person name="Arnold G.J."/>
            <person name="Basu M.K."/>
            <person name="Bauer D.J."/>
            <person name="Caceres C.E."/>
            <person name="Carmel L."/>
            <person name="Casola C."/>
            <person name="Choi J.H."/>
            <person name="Detter J.C."/>
            <person name="Dong Q."/>
            <person name="Dusheyko S."/>
            <person name="Eads B.D."/>
            <person name="Frohlich T."/>
            <person name="Geiler-Samerotte K.A."/>
            <person name="Gerlach D."/>
            <person name="Hatcher P."/>
            <person name="Jogdeo S."/>
            <person name="Krijgsveld J."/>
            <person name="Kriventseva E.V."/>
            <person name="Kultz D."/>
            <person name="Laforsch C."/>
            <person name="Lindquist E."/>
            <person name="Lopez J."/>
            <person name="Manak J.R."/>
            <person name="Muller J."/>
            <person name="Pangilinan J."/>
            <person name="Patwardhan R.P."/>
            <person name="Pitluck S."/>
            <person name="Pritham E.J."/>
            <person name="Rechtsteiner A."/>
            <person name="Rho M."/>
            <person name="Rogozin I.B."/>
            <person name="Sakarya O."/>
            <person name="Salamov A."/>
            <person name="Schaack S."/>
            <person name="Shapiro H."/>
            <person name="Shiga Y."/>
            <person name="Skalitzky C."/>
            <person name="Smith Z."/>
            <person name="Souvorov A."/>
            <person name="Sung W."/>
            <person name="Tang Z."/>
            <person name="Tsuchiya D."/>
            <person name="Tu H."/>
            <person name="Vos H."/>
            <person name="Wang M."/>
            <person name="Wolf Y.I."/>
            <person name="Yamagata H."/>
            <person name="Yamada T."/>
            <person name="Ye Y."/>
            <person name="Shaw J.R."/>
            <person name="Andrews J."/>
            <person name="Crease T.J."/>
            <person name="Tang H."/>
            <person name="Lucas S.M."/>
            <person name="Robertson H.M."/>
            <person name="Bork P."/>
            <person name="Koonin E.V."/>
            <person name="Zdobnov E.M."/>
            <person name="Grigoriev I.V."/>
            <person name="Lynch M."/>
            <person name="Boore J.L."/>
        </authorList>
    </citation>
    <scope>NUCLEOTIDE SEQUENCE [LARGE SCALE GENOMIC DNA]</scope>
</reference>
<name>E9HQB7_DAPPU</name>
<protein>
    <submittedName>
        <fullName evidence="1">Uncharacterized protein</fullName>
    </submittedName>
</protein>
<proteinExistence type="predicted"/>
<dbReference type="PhylomeDB" id="E9HQB7"/>
<dbReference type="AlphaFoldDB" id="E9HQB7"/>
<dbReference type="Proteomes" id="UP000000305">
    <property type="component" value="Unassembled WGS sequence"/>
</dbReference>
<keyword evidence="2" id="KW-1185">Reference proteome</keyword>
<organism evidence="1 2">
    <name type="scientific">Daphnia pulex</name>
    <name type="common">Water flea</name>
    <dbReference type="NCBI Taxonomy" id="6669"/>
    <lineage>
        <taxon>Eukaryota</taxon>
        <taxon>Metazoa</taxon>
        <taxon>Ecdysozoa</taxon>
        <taxon>Arthropoda</taxon>
        <taxon>Crustacea</taxon>
        <taxon>Branchiopoda</taxon>
        <taxon>Diplostraca</taxon>
        <taxon>Cladocera</taxon>
        <taxon>Anomopoda</taxon>
        <taxon>Daphniidae</taxon>
        <taxon>Daphnia</taxon>
    </lineage>
</organism>
<dbReference type="SUPFAM" id="SSF48403">
    <property type="entry name" value="Ankyrin repeat"/>
    <property type="match status" value="1"/>
</dbReference>
<accession>E9HQB7</accession>
<evidence type="ECO:0000313" key="2">
    <source>
        <dbReference type="Proteomes" id="UP000000305"/>
    </source>
</evidence>
<dbReference type="KEGG" id="dpx:DAPPUDRAFT_332578"/>
<dbReference type="InParanoid" id="E9HQB7"/>
<dbReference type="OrthoDB" id="194358at2759"/>
<dbReference type="InterPro" id="IPR036770">
    <property type="entry name" value="Ankyrin_rpt-contain_sf"/>
</dbReference>
<evidence type="ECO:0000313" key="1">
    <source>
        <dbReference type="EMBL" id="EFX66059.1"/>
    </source>
</evidence>